<evidence type="ECO:0000313" key="8">
    <source>
        <dbReference type="Proteomes" id="UP000469558"/>
    </source>
</evidence>
<dbReference type="SUPFAM" id="SSF53335">
    <property type="entry name" value="S-adenosyl-L-methionine-dependent methyltransferases"/>
    <property type="match status" value="1"/>
</dbReference>
<dbReference type="SUPFAM" id="SSF46785">
    <property type="entry name" value="Winged helix' DNA-binding domain"/>
    <property type="match status" value="1"/>
</dbReference>
<dbReference type="Pfam" id="PF08100">
    <property type="entry name" value="Dimerisation"/>
    <property type="match status" value="1"/>
</dbReference>
<evidence type="ECO:0000259" key="6">
    <source>
        <dbReference type="Pfam" id="PF08100"/>
    </source>
</evidence>
<accession>A0A8T9BZS1</accession>
<dbReference type="PIRSF" id="PIRSF005739">
    <property type="entry name" value="O-mtase"/>
    <property type="match status" value="1"/>
</dbReference>
<feature type="domain" description="O-methyltransferase C-terminal" evidence="5">
    <location>
        <begin position="176"/>
        <end position="322"/>
    </location>
</feature>
<evidence type="ECO:0000259" key="5">
    <source>
        <dbReference type="Pfam" id="PF00891"/>
    </source>
</evidence>
<dbReference type="InterPro" id="IPR001077">
    <property type="entry name" value="COMT_C"/>
</dbReference>
<comment type="caution">
    <text evidence="7">The sequence shown here is derived from an EMBL/GenBank/DDBJ whole genome shotgun (WGS) entry which is preliminary data.</text>
</comment>
<reference evidence="7 8" key="1">
    <citation type="submission" date="2018-05" db="EMBL/GenBank/DDBJ databases">
        <title>Genome sequencing and assembly of the regulated plant pathogen Lachnellula willkommii and related sister species for the development of diagnostic species identification markers.</title>
        <authorList>
            <person name="Giroux E."/>
            <person name="Bilodeau G."/>
        </authorList>
    </citation>
    <scope>NUCLEOTIDE SEQUENCE [LARGE SCALE GENOMIC DNA]</scope>
    <source>
        <strain evidence="7 8">CBS 268.59</strain>
    </source>
</reference>
<feature type="active site" description="Proton acceptor" evidence="4">
    <location>
        <position position="252"/>
    </location>
</feature>
<dbReference type="Gene3D" id="3.40.50.150">
    <property type="entry name" value="Vaccinia Virus protein VP39"/>
    <property type="match status" value="1"/>
</dbReference>
<dbReference type="PANTHER" id="PTHR43712:SF2">
    <property type="entry name" value="O-METHYLTRANSFERASE CICE"/>
    <property type="match status" value="1"/>
</dbReference>
<evidence type="ECO:0000256" key="1">
    <source>
        <dbReference type="ARBA" id="ARBA00022603"/>
    </source>
</evidence>
<dbReference type="InterPro" id="IPR036388">
    <property type="entry name" value="WH-like_DNA-bd_sf"/>
</dbReference>
<proteinExistence type="predicted"/>
<evidence type="ECO:0000313" key="7">
    <source>
        <dbReference type="EMBL" id="TVY73381.1"/>
    </source>
</evidence>
<sequence>MIPSRDLAACKQLQITIARIGVDLRIFDALNANKVPLSVEALARKTGAAPELLGRLLRCLASYGQIKETGMDHFSPSSTTSVLADKNYQGGIHHFFDTVGPILQQLPDFVAEHKYHDITDNGKTAVQKAFNTELPGFIWFPNQPERFAYFQQCMTVLRTGVPTWLSAFDLNEELGDFRDKPVFVDVGGGFGHQCIAVKEAFPDLPGRLILQDSPQTLSHVPVIDGVDIIEHNFFEPQVVKGAKFYYLRNILHDWPDDKAVVILKNLIPALGPDSLILIDEMILPNEKVHWQATQLDLTMMAALGSKERTNEQWYTLLEASGLKIVRIVPYTTPLNESIMVVVPK</sequence>
<gene>
    <name evidence="7" type="primary">aflO_2</name>
    <name evidence="7" type="ORF">LSUE1_G005370</name>
</gene>
<dbReference type="PANTHER" id="PTHR43712">
    <property type="entry name" value="PUTATIVE (AFU_ORTHOLOGUE AFUA_4G14580)-RELATED"/>
    <property type="match status" value="1"/>
</dbReference>
<name>A0A8T9BZS1_9HELO</name>
<evidence type="ECO:0000256" key="2">
    <source>
        <dbReference type="ARBA" id="ARBA00022679"/>
    </source>
</evidence>
<dbReference type="GO" id="GO:0046983">
    <property type="term" value="F:protein dimerization activity"/>
    <property type="evidence" value="ECO:0007669"/>
    <property type="project" value="InterPro"/>
</dbReference>
<keyword evidence="3" id="KW-0949">S-adenosyl-L-methionine</keyword>
<dbReference type="InterPro" id="IPR029063">
    <property type="entry name" value="SAM-dependent_MTases_sf"/>
</dbReference>
<evidence type="ECO:0000256" key="4">
    <source>
        <dbReference type="PIRSR" id="PIRSR005739-1"/>
    </source>
</evidence>
<dbReference type="AlphaFoldDB" id="A0A8T9BZS1"/>
<dbReference type="OrthoDB" id="2410195at2759"/>
<keyword evidence="2" id="KW-0808">Transferase</keyword>
<keyword evidence="1" id="KW-0489">Methyltransferase</keyword>
<feature type="domain" description="O-methyltransferase dimerisation" evidence="6">
    <location>
        <begin position="22"/>
        <end position="68"/>
    </location>
</feature>
<dbReference type="GO" id="GO:0008171">
    <property type="term" value="F:O-methyltransferase activity"/>
    <property type="evidence" value="ECO:0007669"/>
    <property type="project" value="InterPro"/>
</dbReference>
<dbReference type="GO" id="GO:0032259">
    <property type="term" value="P:methylation"/>
    <property type="evidence" value="ECO:0007669"/>
    <property type="project" value="UniProtKB-KW"/>
</dbReference>
<dbReference type="InterPro" id="IPR012967">
    <property type="entry name" value="COMT_dimerisation"/>
</dbReference>
<keyword evidence="8" id="KW-1185">Reference proteome</keyword>
<dbReference type="PROSITE" id="PS51683">
    <property type="entry name" value="SAM_OMT_II"/>
    <property type="match status" value="1"/>
</dbReference>
<dbReference type="Proteomes" id="UP000469558">
    <property type="component" value="Unassembled WGS sequence"/>
</dbReference>
<dbReference type="Pfam" id="PF00891">
    <property type="entry name" value="Methyltransf_2"/>
    <property type="match status" value="1"/>
</dbReference>
<evidence type="ECO:0000256" key="3">
    <source>
        <dbReference type="ARBA" id="ARBA00022691"/>
    </source>
</evidence>
<dbReference type="InterPro" id="IPR036390">
    <property type="entry name" value="WH_DNA-bd_sf"/>
</dbReference>
<organism evidence="7 8">
    <name type="scientific">Lachnellula suecica</name>
    <dbReference type="NCBI Taxonomy" id="602035"/>
    <lineage>
        <taxon>Eukaryota</taxon>
        <taxon>Fungi</taxon>
        <taxon>Dikarya</taxon>
        <taxon>Ascomycota</taxon>
        <taxon>Pezizomycotina</taxon>
        <taxon>Leotiomycetes</taxon>
        <taxon>Helotiales</taxon>
        <taxon>Lachnaceae</taxon>
        <taxon>Lachnellula</taxon>
    </lineage>
</organism>
<dbReference type="Gene3D" id="1.10.10.10">
    <property type="entry name" value="Winged helix-like DNA-binding domain superfamily/Winged helix DNA-binding domain"/>
    <property type="match status" value="1"/>
</dbReference>
<dbReference type="EMBL" id="QGMK01001093">
    <property type="protein sequence ID" value="TVY73381.1"/>
    <property type="molecule type" value="Genomic_DNA"/>
</dbReference>
<dbReference type="InterPro" id="IPR016461">
    <property type="entry name" value="COMT-like"/>
</dbReference>
<protein>
    <submittedName>
        <fullName evidence="7">Demethylsterigmatocystin 6-O-methyltransferase</fullName>
    </submittedName>
</protein>